<proteinExistence type="predicted"/>
<feature type="region of interest" description="Disordered" evidence="1">
    <location>
        <begin position="137"/>
        <end position="161"/>
    </location>
</feature>
<protein>
    <submittedName>
        <fullName evidence="2">Uncharacterized protein</fullName>
    </submittedName>
</protein>
<organism evidence="2 3">
    <name type="scientific">Crenichthys baileyi</name>
    <name type="common">White River springfish</name>
    <dbReference type="NCBI Taxonomy" id="28760"/>
    <lineage>
        <taxon>Eukaryota</taxon>
        <taxon>Metazoa</taxon>
        <taxon>Chordata</taxon>
        <taxon>Craniata</taxon>
        <taxon>Vertebrata</taxon>
        <taxon>Euteleostomi</taxon>
        <taxon>Actinopterygii</taxon>
        <taxon>Neopterygii</taxon>
        <taxon>Teleostei</taxon>
        <taxon>Neoteleostei</taxon>
        <taxon>Acanthomorphata</taxon>
        <taxon>Ovalentaria</taxon>
        <taxon>Atherinomorphae</taxon>
        <taxon>Cyprinodontiformes</taxon>
        <taxon>Goodeidae</taxon>
        <taxon>Crenichthys</taxon>
    </lineage>
</organism>
<reference evidence="2 3" key="1">
    <citation type="submission" date="2021-06" db="EMBL/GenBank/DDBJ databases">
        <authorList>
            <person name="Palmer J.M."/>
        </authorList>
    </citation>
    <scope>NUCLEOTIDE SEQUENCE [LARGE SCALE GENOMIC DNA]</scope>
    <source>
        <strain evidence="2 3">MEX-2019</strain>
        <tissue evidence="2">Muscle</tissue>
    </source>
</reference>
<name>A0AAV9SRJ0_9TELE</name>
<dbReference type="EMBL" id="JAHHUM010000001">
    <property type="protein sequence ID" value="KAK5624188.1"/>
    <property type="molecule type" value="Genomic_DNA"/>
</dbReference>
<evidence type="ECO:0000256" key="1">
    <source>
        <dbReference type="SAM" id="MobiDB-lite"/>
    </source>
</evidence>
<sequence>MSPEIELPSSRFSMRQFFQVPTSSLDGLRLRTTIPILVLQAAFLLESVDRKREKIGEIWGRRPNLSSQKRRAECPESQLRDMGASCSCNSCIFRVFLNGEAVQLYRRLNKETEGFPQPPRADRGAALVYWERSLGGSCQPAASWSRANPGQSRGKGREGRL</sequence>
<feature type="compositionally biased region" description="Polar residues" evidence="1">
    <location>
        <begin position="140"/>
        <end position="151"/>
    </location>
</feature>
<evidence type="ECO:0000313" key="2">
    <source>
        <dbReference type="EMBL" id="KAK5624188.1"/>
    </source>
</evidence>
<comment type="caution">
    <text evidence="2">The sequence shown here is derived from an EMBL/GenBank/DDBJ whole genome shotgun (WGS) entry which is preliminary data.</text>
</comment>
<keyword evidence="3" id="KW-1185">Reference proteome</keyword>
<evidence type="ECO:0000313" key="3">
    <source>
        <dbReference type="Proteomes" id="UP001311232"/>
    </source>
</evidence>
<dbReference type="AlphaFoldDB" id="A0AAV9SRJ0"/>
<dbReference type="Proteomes" id="UP001311232">
    <property type="component" value="Unassembled WGS sequence"/>
</dbReference>
<gene>
    <name evidence="2" type="ORF">CRENBAI_000006</name>
</gene>
<accession>A0AAV9SRJ0</accession>